<feature type="transmembrane region" description="Helical" evidence="1">
    <location>
        <begin position="79"/>
        <end position="103"/>
    </location>
</feature>
<reference evidence="2 3" key="1">
    <citation type="journal article" date="2013" name="Int. J. Syst. Evol. Microbiol.">
        <title>Kordia antarctica sp. nov., isolated from Antarctic seawater.</title>
        <authorList>
            <person name="Baek K."/>
            <person name="Choi A."/>
            <person name="Kang I."/>
            <person name="Lee K."/>
            <person name="Cho J.C."/>
        </authorList>
    </citation>
    <scope>NUCLEOTIDE SEQUENCE [LARGE SCALE GENOMIC DNA]</scope>
    <source>
        <strain evidence="2 3">IMCC3317</strain>
    </source>
</reference>
<dbReference type="Proteomes" id="UP000464657">
    <property type="component" value="Chromosome"/>
</dbReference>
<accession>A0A7L4ZJE4</accession>
<evidence type="ECO:0000313" key="2">
    <source>
        <dbReference type="EMBL" id="QHI36752.1"/>
    </source>
</evidence>
<feature type="transmembrane region" description="Helical" evidence="1">
    <location>
        <begin position="39"/>
        <end position="58"/>
    </location>
</feature>
<feature type="transmembrane region" description="Helical" evidence="1">
    <location>
        <begin position="7"/>
        <end position="27"/>
    </location>
</feature>
<organism evidence="2 3">
    <name type="scientific">Kordia antarctica</name>
    <dbReference type="NCBI Taxonomy" id="1218801"/>
    <lineage>
        <taxon>Bacteria</taxon>
        <taxon>Pseudomonadati</taxon>
        <taxon>Bacteroidota</taxon>
        <taxon>Flavobacteriia</taxon>
        <taxon>Flavobacteriales</taxon>
        <taxon>Flavobacteriaceae</taxon>
        <taxon>Kordia</taxon>
    </lineage>
</organism>
<protein>
    <recommendedName>
        <fullName evidence="4">DUF2975 domain-containing protein</fullName>
    </recommendedName>
</protein>
<gene>
    <name evidence="2" type="ORF">IMCC3317_21220</name>
</gene>
<keyword evidence="1" id="KW-1133">Transmembrane helix</keyword>
<dbReference type="RefSeq" id="WP_160129428.1">
    <property type="nucleotide sequence ID" value="NZ_CP019288.1"/>
</dbReference>
<dbReference type="KEGG" id="kan:IMCC3317_21220"/>
<sequence>MRFFKIFSIVITVIFFCVFMYFVYVIIENESKRGAPFLAYVYLALIFISILVTFVYHFKSYHYYRAKENMNLSKKLSKILWAGAISYNSLLLFVAGMSAYDLIIYRMGFMRWREVAVLSCFLFIGGIGILEVSLLKKRIKRLKSEVELKDEIESIGN</sequence>
<dbReference type="EMBL" id="CP019288">
    <property type="protein sequence ID" value="QHI36752.1"/>
    <property type="molecule type" value="Genomic_DNA"/>
</dbReference>
<keyword evidence="1" id="KW-0812">Transmembrane</keyword>
<keyword evidence="3" id="KW-1185">Reference proteome</keyword>
<dbReference type="OrthoDB" id="9880903at2"/>
<evidence type="ECO:0000256" key="1">
    <source>
        <dbReference type="SAM" id="Phobius"/>
    </source>
</evidence>
<proteinExistence type="predicted"/>
<name>A0A7L4ZJE4_9FLAO</name>
<dbReference type="AlphaFoldDB" id="A0A7L4ZJE4"/>
<feature type="transmembrane region" description="Helical" evidence="1">
    <location>
        <begin position="115"/>
        <end position="135"/>
    </location>
</feature>
<evidence type="ECO:0000313" key="3">
    <source>
        <dbReference type="Proteomes" id="UP000464657"/>
    </source>
</evidence>
<evidence type="ECO:0008006" key="4">
    <source>
        <dbReference type="Google" id="ProtNLM"/>
    </source>
</evidence>
<keyword evidence="1" id="KW-0472">Membrane</keyword>